<dbReference type="Proteomes" id="UP001217963">
    <property type="component" value="Chromosome VI"/>
</dbReference>
<keyword evidence="4" id="KW-1185">Reference proteome</keyword>
<evidence type="ECO:0000313" key="2">
    <source>
        <dbReference type="EMBL" id="WEL38793.1"/>
    </source>
</evidence>
<evidence type="ECO:0000313" key="1">
    <source>
        <dbReference type="EMBL" id="UTX43331.1"/>
    </source>
</evidence>
<reference evidence="2 4" key="2">
    <citation type="submission" date="2023-02" db="EMBL/GenBank/DDBJ databases">
        <title>Encephalitozoon hellem ATCC 50451 complete genome.</title>
        <authorList>
            <person name="Mascarenhas dos Santos A.C."/>
            <person name="Julian A.T."/>
            <person name="Pombert J.-F."/>
        </authorList>
    </citation>
    <scope>NUCLEOTIDE SEQUENCE [LARGE SCALE GENOMIC DNA]</scope>
    <source>
        <strain evidence="2 4">ATCC 50451</strain>
    </source>
</reference>
<sequence length="87" mass="9791">MDKDSITLDIPELDEIPTIELDGLGSLDSIENGSIDSSSEEVDNSAISKIHEYLDKDLEDQDLLIEKLKAFEKKLDDHINGHKTHRT</sequence>
<protein>
    <submittedName>
        <fullName evidence="1">Uncharacterized protein</fullName>
    </submittedName>
</protein>
<name>A0A9Q9C391_ENCHE</name>
<dbReference type="Proteomes" id="UP001059546">
    <property type="component" value="Chromosome VI"/>
</dbReference>
<dbReference type="EMBL" id="CP119067">
    <property type="protein sequence ID" value="WEL38793.1"/>
    <property type="molecule type" value="Genomic_DNA"/>
</dbReference>
<gene>
    <name evidence="1" type="ORF">GPU96_06g10780</name>
    <name evidence="2" type="ORF">PFJ87_06g00590</name>
</gene>
<reference evidence="1" key="1">
    <citation type="submission" date="2022-08" db="EMBL/GenBank/DDBJ databases">
        <title>Encephalitozoon hellem ATCC 50604 Complete Genome.</title>
        <authorList>
            <person name="Mascarenhas dos Santos A.C."/>
            <person name="Julian A.T."/>
            <person name="Pombert J.-F."/>
        </authorList>
    </citation>
    <scope>NUCLEOTIDE SEQUENCE</scope>
    <source>
        <strain evidence="1">ATCC 50604</strain>
    </source>
</reference>
<proteinExistence type="predicted"/>
<organism evidence="1 3">
    <name type="scientific">Encephalitozoon hellem</name>
    <name type="common">Microsporidian parasite</name>
    <dbReference type="NCBI Taxonomy" id="27973"/>
    <lineage>
        <taxon>Eukaryota</taxon>
        <taxon>Fungi</taxon>
        <taxon>Fungi incertae sedis</taxon>
        <taxon>Microsporidia</taxon>
        <taxon>Unikaryonidae</taxon>
        <taxon>Encephalitozoon</taxon>
    </lineage>
</organism>
<dbReference type="OrthoDB" id="2193322at2759"/>
<accession>A0A9Q9C391</accession>
<dbReference type="AlphaFoldDB" id="A0A9Q9C391"/>
<dbReference type="EMBL" id="CP075152">
    <property type="protein sequence ID" value="UTX43331.1"/>
    <property type="molecule type" value="Genomic_DNA"/>
</dbReference>
<evidence type="ECO:0000313" key="3">
    <source>
        <dbReference type="Proteomes" id="UP001059546"/>
    </source>
</evidence>
<evidence type="ECO:0000313" key="4">
    <source>
        <dbReference type="Proteomes" id="UP001217963"/>
    </source>
</evidence>